<dbReference type="Gene3D" id="3.40.50.2300">
    <property type="match status" value="2"/>
</dbReference>
<comment type="subcellular location">
    <subcellularLocation>
        <location evidence="1">Membrane</location>
    </subcellularLocation>
</comment>
<feature type="domain" description="Receptor ligand binding region" evidence="5">
    <location>
        <begin position="7"/>
        <end position="53"/>
    </location>
</feature>
<dbReference type="EMBL" id="JAODUO010002110">
    <property type="protein sequence ID" value="KAK2155083.1"/>
    <property type="molecule type" value="Genomic_DNA"/>
</dbReference>
<evidence type="ECO:0000313" key="6">
    <source>
        <dbReference type="EMBL" id="KAK2155083.1"/>
    </source>
</evidence>
<keyword evidence="3" id="KW-1133">Transmembrane helix</keyword>
<gene>
    <name evidence="6" type="ORF">NP493_2110g00009</name>
</gene>
<keyword evidence="2" id="KW-0812">Transmembrane</keyword>
<dbReference type="Pfam" id="PF01094">
    <property type="entry name" value="ANF_receptor"/>
    <property type="match status" value="1"/>
</dbReference>
<comment type="caution">
    <text evidence="6">The sequence shown here is derived from an EMBL/GenBank/DDBJ whole genome shotgun (WGS) entry which is preliminary data.</text>
</comment>
<evidence type="ECO:0000259" key="5">
    <source>
        <dbReference type="Pfam" id="PF01094"/>
    </source>
</evidence>
<proteinExistence type="predicted"/>
<keyword evidence="4" id="KW-0472">Membrane</keyword>
<reference evidence="6" key="1">
    <citation type="journal article" date="2023" name="Mol. Biol. Evol.">
        <title>Third-Generation Sequencing Reveals the Adaptive Role of the Epigenome in Three Deep-Sea Polychaetes.</title>
        <authorList>
            <person name="Perez M."/>
            <person name="Aroh O."/>
            <person name="Sun Y."/>
            <person name="Lan Y."/>
            <person name="Juniper S.K."/>
            <person name="Young C.R."/>
            <person name="Angers B."/>
            <person name="Qian P.Y."/>
        </authorList>
    </citation>
    <scope>NUCLEOTIDE SEQUENCE</scope>
    <source>
        <strain evidence="6">R07B-5</strain>
    </source>
</reference>
<evidence type="ECO:0000313" key="7">
    <source>
        <dbReference type="Proteomes" id="UP001209878"/>
    </source>
</evidence>
<sequence length="78" mass="8840">VGDSGIFKDKTDFPTLTRVSYCQCRLQLVFRSIFREFGWTNITLIMNRDDLYGLVLGSTIDMGLQVDVVATKSCPCRN</sequence>
<dbReference type="InterPro" id="IPR028082">
    <property type="entry name" value="Peripla_BP_I"/>
</dbReference>
<dbReference type="GO" id="GO:0016020">
    <property type="term" value="C:membrane"/>
    <property type="evidence" value="ECO:0007669"/>
    <property type="project" value="UniProtKB-SubCell"/>
</dbReference>
<dbReference type="Proteomes" id="UP001209878">
    <property type="component" value="Unassembled WGS sequence"/>
</dbReference>
<feature type="non-terminal residue" evidence="6">
    <location>
        <position position="1"/>
    </location>
</feature>
<protein>
    <recommendedName>
        <fullName evidence="5">Receptor ligand binding region domain-containing protein</fullName>
    </recommendedName>
</protein>
<dbReference type="AlphaFoldDB" id="A0AAD9JM98"/>
<organism evidence="6 7">
    <name type="scientific">Ridgeia piscesae</name>
    <name type="common">Tubeworm</name>
    <dbReference type="NCBI Taxonomy" id="27915"/>
    <lineage>
        <taxon>Eukaryota</taxon>
        <taxon>Metazoa</taxon>
        <taxon>Spiralia</taxon>
        <taxon>Lophotrochozoa</taxon>
        <taxon>Annelida</taxon>
        <taxon>Polychaeta</taxon>
        <taxon>Sedentaria</taxon>
        <taxon>Canalipalpata</taxon>
        <taxon>Sabellida</taxon>
        <taxon>Siboglinidae</taxon>
        <taxon>Ridgeia</taxon>
    </lineage>
</organism>
<evidence type="ECO:0000256" key="3">
    <source>
        <dbReference type="ARBA" id="ARBA00022989"/>
    </source>
</evidence>
<accession>A0AAD9JM98</accession>
<evidence type="ECO:0000256" key="4">
    <source>
        <dbReference type="ARBA" id="ARBA00023136"/>
    </source>
</evidence>
<evidence type="ECO:0000256" key="2">
    <source>
        <dbReference type="ARBA" id="ARBA00022692"/>
    </source>
</evidence>
<evidence type="ECO:0000256" key="1">
    <source>
        <dbReference type="ARBA" id="ARBA00004370"/>
    </source>
</evidence>
<keyword evidence="7" id="KW-1185">Reference proteome</keyword>
<name>A0AAD9JM98_RIDPI</name>
<dbReference type="SUPFAM" id="SSF53822">
    <property type="entry name" value="Periplasmic binding protein-like I"/>
    <property type="match status" value="1"/>
</dbReference>
<dbReference type="InterPro" id="IPR001828">
    <property type="entry name" value="ANF_lig-bd_rcpt"/>
</dbReference>